<evidence type="ECO:0000313" key="3">
    <source>
        <dbReference type="Proteomes" id="UP000499080"/>
    </source>
</evidence>
<comment type="caution">
    <text evidence="2">The sequence shown here is derived from an EMBL/GenBank/DDBJ whole genome shotgun (WGS) entry which is preliminary data.</text>
</comment>
<gene>
    <name evidence="2" type="ORF">AVEN_263576_1</name>
</gene>
<protein>
    <submittedName>
        <fullName evidence="2">Uncharacterized protein</fullName>
    </submittedName>
</protein>
<sequence length="101" mass="11321">MPRPKRSRVVKRHNALKRWQTNANNNSENQPSADTSVRIQYTSVLNSGIVNKIEDIPVSSNYVIVDTENLSSLFTNFLCSSCCCASLKLCFGKKKMDLHAS</sequence>
<accession>A0A4Y2HTM8</accession>
<organism evidence="2 3">
    <name type="scientific">Araneus ventricosus</name>
    <name type="common">Orbweaver spider</name>
    <name type="synonym">Epeira ventricosa</name>
    <dbReference type="NCBI Taxonomy" id="182803"/>
    <lineage>
        <taxon>Eukaryota</taxon>
        <taxon>Metazoa</taxon>
        <taxon>Ecdysozoa</taxon>
        <taxon>Arthropoda</taxon>
        <taxon>Chelicerata</taxon>
        <taxon>Arachnida</taxon>
        <taxon>Araneae</taxon>
        <taxon>Araneomorphae</taxon>
        <taxon>Entelegynae</taxon>
        <taxon>Araneoidea</taxon>
        <taxon>Araneidae</taxon>
        <taxon>Araneus</taxon>
    </lineage>
</organism>
<feature type="region of interest" description="Disordered" evidence="1">
    <location>
        <begin position="1"/>
        <end position="34"/>
    </location>
</feature>
<feature type="compositionally biased region" description="Polar residues" evidence="1">
    <location>
        <begin position="19"/>
        <end position="34"/>
    </location>
</feature>
<dbReference type="AlphaFoldDB" id="A0A4Y2HTM8"/>
<evidence type="ECO:0000256" key="1">
    <source>
        <dbReference type="SAM" id="MobiDB-lite"/>
    </source>
</evidence>
<name>A0A4Y2HTM8_ARAVE</name>
<dbReference type="EMBL" id="BGPR01002160">
    <property type="protein sequence ID" value="GBM68756.1"/>
    <property type="molecule type" value="Genomic_DNA"/>
</dbReference>
<proteinExistence type="predicted"/>
<feature type="compositionally biased region" description="Basic residues" evidence="1">
    <location>
        <begin position="1"/>
        <end position="16"/>
    </location>
</feature>
<dbReference type="Proteomes" id="UP000499080">
    <property type="component" value="Unassembled WGS sequence"/>
</dbReference>
<evidence type="ECO:0000313" key="2">
    <source>
        <dbReference type="EMBL" id="GBM68756.1"/>
    </source>
</evidence>
<keyword evidence="3" id="KW-1185">Reference proteome</keyword>
<reference evidence="2 3" key="1">
    <citation type="journal article" date="2019" name="Sci. Rep.">
        <title>Orb-weaving spider Araneus ventricosus genome elucidates the spidroin gene catalogue.</title>
        <authorList>
            <person name="Kono N."/>
            <person name="Nakamura H."/>
            <person name="Ohtoshi R."/>
            <person name="Moran D.A.P."/>
            <person name="Shinohara A."/>
            <person name="Yoshida Y."/>
            <person name="Fujiwara M."/>
            <person name="Mori M."/>
            <person name="Tomita M."/>
            <person name="Arakawa K."/>
        </authorList>
    </citation>
    <scope>NUCLEOTIDE SEQUENCE [LARGE SCALE GENOMIC DNA]</scope>
</reference>